<keyword evidence="1" id="KW-1133">Transmembrane helix</keyword>
<dbReference type="EMBL" id="BDJL01000055">
    <property type="protein sequence ID" value="GAV25735.1"/>
    <property type="molecule type" value="Genomic_DNA"/>
</dbReference>
<evidence type="ECO:0000313" key="2">
    <source>
        <dbReference type="EMBL" id="GAV25735.1"/>
    </source>
</evidence>
<dbReference type="Pfam" id="PF09551">
    <property type="entry name" value="Spore_II_R"/>
    <property type="match status" value="1"/>
</dbReference>
<name>A0A1L8D3G9_9THEO</name>
<gene>
    <name evidence="2" type="ORF">ciss_16680</name>
</gene>
<dbReference type="Proteomes" id="UP000187338">
    <property type="component" value="Unassembled WGS sequence"/>
</dbReference>
<dbReference type="AlphaFoldDB" id="A0A1L8D3G9"/>
<feature type="transmembrane region" description="Helical" evidence="1">
    <location>
        <begin position="12"/>
        <end position="30"/>
    </location>
</feature>
<sequence>MFEGGVGLKRICTLGVFFLGASFIFGSFSYKEEIMPKVVEHDIIRFHVIAASDTPADQELKLRLRDEVLTYLYPKLKPVKSREEALNIIKDELPHINAVAQNYLKTQGKDIGIKVEMGKFYFSERSYGEYIVPAGYYDALRIKIGKAQGQNWWCILYPRLCFADWGRIEPSHVKSYYLKSFFFKKFKKTIKKG</sequence>
<evidence type="ECO:0000256" key="1">
    <source>
        <dbReference type="SAM" id="Phobius"/>
    </source>
</evidence>
<keyword evidence="1" id="KW-0812">Transmembrane</keyword>
<keyword evidence="3" id="KW-1185">Reference proteome</keyword>
<reference evidence="3" key="1">
    <citation type="submission" date="2016-12" db="EMBL/GenBank/DDBJ databases">
        <title>Draft Genome Sequences od Carboxydothermus pertinax and islandicus, Hydrogenogenic Carboxydotrophic Bacteria.</title>
        <authorList>
            <person name="Fukuyama Y."/>
            <person name="Ohmae K."/>
            <person name="Yoneda Y."/>
            <person name="Yoshida T."/>
            <person name="Sako Y."/>
        </authorList>
    </citation>
    <scope>NUCLEOTIDE SEQUENCE [LARGE SCALE GENOMIC DNA]</scope>
    <source>
        <strain evidence="3">SET</strain>
    </source>
</reference>
<evidence type="ECO:0000313" key="3">
    <source>
        <dbReference type="Proteomes" id="UP000187338"/>
    </source>
</evidence>
<proteinExistence type="predicted"/>
<dbReference type="STRING" id="661089.ciss_16680"/>
<comment type="caution">
    <text evidence="2">The sequence shown here is derived from an EMBL/GenBank/DDBJ whole genome shotgun (WGS) entry which is preliminary data.</text>
</comment>
<keyword evidence="1" id="KW-0472">Membrane</keyword>
<dbReference type="InterPro" id="IPR014202">
    <property type="entry name" value="Spore_II_R"/>
</dbReference>
<organism evidence="2 3">
    <name type="scientific">Carboxydothermus islandicus</name>
    <dbReference type="NCBI Taxonomy" id="661089"/>
    <lineage>
        <taxon>Bacteria</taxon>
        <taxon>Bacillati</taxon>
        <taxon>Bacillota</taxon>
        <taxon>Clostridia</taxon>
        <taxon>Thermoanaerobacterales</taxon>
        <taxon>Thermoanaerobacteraceae</taxon>
        <taxon>Carboxydothermus</taxon>
    </lineage>
</organism>
<accession>A0A1L8D3G9</accession>
<dbReference type="NCBIfam" id="TIGR02837">
    <property type="entry name" value="spore_II_R"/>
    <property type="match status" value="1"/>
</dbReference>
<protein>
    <submittedName>
        <fullName evidence="2">Stage II sporulation protein R</fullName>
    </submittedName>
</protein>